<protein>
    <submittedName>
        <fullName evidence="2">Uncharacterized mitochondrial protein AtMg00240-like</fullName>
    </submittedName>
</protein>
<dbReference type="STRING" id="51240.A0A2I4GAS6"/>
<name>A0A2I4GAS6_JUGRE</name>
<dbReference type="PANTHER" id="PTHR11439:SF455">
    <property type="entry name" value="RLK (RECEPTOR-LIKE PROTEIN KINASE) 8, PUTATIVE-RELATED"/>
    <property type="match status" value="1"/>
</dbReference>
<dbReference type="RefSeq" id="XP_018840970.1">
    <property type="nucleotide sequence ID" value="XM_018985425.1"/>
</dbReference>
<proteinExistence type="predicted"/>
<dbReference type="Proteomes" id="UP000235220">
    <property type="component" value="Chromosome 1"/>
</dbReference>
<organism evidence="1 2">
    <name type="scientific">Juglans regia</name>
    <name type="common">English walnut</name>
    <dbReference type="NCBI Taxonomy" id="51240"/>
    <lineage>
        <taxon>Eukaryota</taxon>
        <taxon>Viridiplantae</taxon>
        <taxon>Streptophyta</taxon>
        <taxon>Embryophyta</taxon>
        <taxon>Tracheophyta</taxon>
        <taxon>Spermatophyta</taxon>
        <taxon>Magnoliopsida</taxon>
        <taxon>eudicotyledons</taxon>
        <taxon>Gunneridae</taxon>
        <taxon>Pentapetalae</taxon>
        <taxon>rosids</taxon>
        <taxon>fabids</taxon>
        <taxon>Fagales</taxon>
        <taxon>Juglandaceae</taxon>
        <taxon>Juglans</taxon>
    </lineage>
</organism>
<dbReference type="AlphaFoldDB" id="A0A2I4GAS6"/>
<dbReference type="KEGG" id="jre:109006215"/>
<sequence>MDLAKPVKSPMASSTRLSLTDGPEFFDPTLHRSTVGSLQYLSITRPDVAFAVSKVSQFMHAPKTSHWQAVKRILQYLKQTANLGLHIKLFSSYHLHAFTNADWAGCPDDRRSTGGYCVFFWLQSHFLELQKAKNCGKIKYRS</sequence>
<dbReference type="PANTHER" id="PTHR11439">
    <property type="entry name" value="GAG-POL-RELATED RETROTRANSPOSON"/>
    <property type="match status" value="1"/>
</dbReference>
<evidence type="ECO:0000313" key="2">
    <source>
        <dbReference type="RefSeq" id="XP_018840970.1"/>
    </source>
</evidence>
<dbReference type="GeneID" id="109006215"/>
<evidence type="ECO:0000313" key="1">
    <source>
        <dbReference type="Proteomes" id="UP000235220"/>
    </source>
</evidence>
<reference evidence="2" key="1">
    <citation type="submission" date="2025-08" db="UniProtKB">
        <authorList>
            <consortium name="RefSeq"/>
        </authorList>
    </citation>
    <scope>IDENTIFICATION</scope>
    <source>
        <tissue evidence="2">Leaves</tissue>
    </source>
</reference>
<keyword evidence="1" id="KW-1185">Reference proteome</keyword>
<accession>A0A2I4GAS6</accession>
<dbReference type="OrthoDB" id="1931513at2759"/>
<gene>
    <name evidence="2" type="primary">LOC109006215</name>
</gene>
<dbReference type="Gramene" id="Jr01_03240_p1">
    <property type="protein sequence ID" value="cds.Jr01_03240_p1"/>
    <property type="gene ID" value="Jr01_03240"/>
</dbReference>